<organism evidence="1 2">
    <name type="scientific">Actinospica durhamensis</name>
    <dbReference type="NCBI Taxonomy" id="1508375"/>
    <lineage>
        <taxon>Bacteria</taxon>
        <taxon>Bacillati</taxon>
        <taxon>Actinomycetota</taxon>
        <taxon>Actinomycetes</taxon>
        <taxon>Catenulisporales</taxon>
        <taxon>Actinospicaceae</taxon>
        <taxon>Actinospica</taxon>
    </lineage>
</organism>
<dbReference type="Pfam" id="PF05960">
    <property type="entry name" value="DUF885"/>
    <property type="match status" value="1"/>
</dbReference>
<dbReference type="Proteomes" id="UP000675781">
    <property type="component" value="Unassembled WGS sequence"/>
</dbReference>
<proteinExistence type="predicted"/>
<accession>A0A941EN26</accession>
<dbReference type="PANTHER" id="PTHR33361:SF2">
    <property type="entry name" value="DUF885 DOMAIN-CONTAINING PROTEIN"/>
    <property type="match status" value="1"/>
</dbReference>
<evidence type="ECO:0000313" key="1">
    <source>
        <dbReference type="EMBL" id="MBR7834111.1"/>
    </source>
</evidence>
<name>A0A941EN26_9ACTN</name>
<dbReference type="InterPro" id="IPR010281">
    <property type="entry name" value="DUF885"/>
</dbReference>
<dbReference type="EMBL" id="JAGSOG010000048">
    <property type="protein sequence ID" value="MBR7834111.1"/>
    <property type="molecule type" value="Genomic_DNA"/>
</dbReference>
<gene>
    <name evidence="1" type="ORF">KDL01_12600</name>
</gene>
<reference evidence="1" key="1">
    <citation type="submission" date="2021-04" db="EMBL/GenBank/DDBJ databases">
        <title>Genome based classification of Actinospica acidithermotolerans sp. nov., an actinobacterium isolated from an Indonesian hot spring.</title>
        <authorList>
            <person name="Kusuma A.B."/>
            <person name="Putra K.E."/>
            <person name="Nafisah S."/>
            <person name="Loh J."/>
            <person name="Nouioui I."/>
            <person name="Goodfellow M."/>
        </authorList>
    </citation>
    <scope>NUCLEOTIDE SEQUENCE</scope>
    <source>
        <strain evidence="1">CSCA 57</strain>
    </source>
</reference>
<sequence length="576" mass="62784">MTDLNPRQIADACLDALCRLDPILATSLGVNLDDDRLPDYSPAGADARAELLRATLDDLERSTAAGLAADPAEAQCARLLRERLSATLAQYDAGDHLRAVGNLHSPVHSVRSVFVAMPAATEADWSVIAGRLRRVPEALAGYRAALAAGVERDLKAAPRQVEAVLGQLATWLGEGEDGQAAAGAEDGEGEGDPSWFEVFAAGGPEKVRPELAEAARIADSGVRQLRDWLRDEYAPAVQGTADAVGRERYLRSARAYTGADVDLDEAYAWGWAEFHRISAEMRSVAEQILPGATALEAMTHLNEHGHAIEGAEEVRVWLQELMDQAIRDLDGTHFDLAGPIRKVEAMLAPAGSAAAPYYTAPSLDFARPGRTWLPTLGHTRFPTWGLVSTWYHEGLPGHHLQLAQWTLLADQLSRYQVTIGRISANSEGWALYAERLMDELGYLGDPAERLGFLDAQLMRAIRVIVDIGMHLELRIPQDADFHPGESWTPELARDFFGRNSGRPGEFLDSELIRYLGLPGQAIGYKLGERAWLAGREAARAAHAERGEEFDLKAWHMKALSLSPLGLDDLVPALSQL</sequence>
<dbReference type="PANTHER" id="PTHR33361">
    <property type="entry name" value="GLR0591 PROTEIN"/>
    <property type="match status" value="1"/>
</dbReference>
<keyword evidence="2" id="KW-1185">Reference proteome</keyword>
<comment type="caution">
    <text evidence="1">The sequence shown here is derived from an EMBL/GenBank/DDBJ whole genome shotgun (WGS) entry which is preliminary data.</text>
</comment>
<protein>
    <submittedName>
        <fullName evidence="1">DUF885 domain-containing protein</fullName>
    </submittedName>
</protein>
<dbReference type="RefSeq" id="WP_212528633.1">
    <property type="nucleotide sequence ID" value="NZ_JAGSOG010000048.1"/>
</dbReference>
<evidence type="ECO:0000313" key="2">
    <source>
        <dbReference type="Proteomes" id="UP000675781"/>
    </source>
</evidence>
<dbReference type="AlphaFoldDB" id="A0A941EN26"/>